<evidence type="ECO:0000313" key="4">
    <source>
        <dbReference type="Proteomes" id="UP000270190"/>
    </source>
</evidence>
<dbReference type="OrthoDB" id="9782266at2"/>
<name>A0A1D2K1M5_BROTH</name>
<dbReference type="EMBL" id="CP023483">
    <property type="protein sequence ID" value="ATF25595.1"/>
    <property type="molecule type" value="Genomic_DNA"/>
</dbReference>
<protein>
    <recommendedName>
        <fullName evidence="5">N-acetyltransferase</fullName>
    </recommendedName>
</protein>
<dbReference type="InterPro" id="IPR016181">
    <property type="entry name" value="Acyl_CoA_acyltransferase"/>
</dbReference>
<evidence type="ECO:0008006" key="5">
    <source>
        <dbReference type="Google" id="ProtNLM"/>
    </source>
</evidence>
<gene>
    <name evidence="2" type="ORF">BTBSAS_280016</name>
    <name evidence="1" type="ORF">CNY62_03825</name>
</gene>
<evidence type="ECO:0000313" key="3">
    <source>
        <dbReference type="Proteomes" id="UP000243591"/>
    </source>
</evidence>
<evidence type="ECO:0000313" key="1">
    <source>
        <dbReference type="EMBL" id="ATF25595.1"/>
    </source>
</evidence>
<dbReference type="AlphaFoldDB" id="A0A1D2K1M5"/>
<organism evidence="1 3">
    <name type="scientific">Brochothrix thermosphacta</name>
    <name type="common">Microbacterium thermosphactum</name>
    <dbReference type="NCBI Taxonomy" id="2756"/>
    <lineage>
        <taxon>Bacteria</taxon>
        <taxon>Bacillati</taxon>
        <taxon>Bacillota</taxon>
        <taxon>Bacilli</taxon>
        <taxon>Bacillales</taxon>
        <taxon>Listeriaceae</taxon>
        <taxon>Brochothrix</taxon>
    </lineage>
</organism>
<reference evidence="1 3" key="1">
    <citation type="submission" date="2017-09" db="EMBL/GenBank/DDBJ databases">
        <title>Complete Genome Sequences of Two Strains of the Meat Spoilage Bacterium Brochothrix thermosphacta Isolated from Ground Chicken.</title>
        <authorList>
            <person name="Paoli G.C."/>
            <person name="Wijey C."/>
            <person name="Chen C.-Y."/>
            <person name="Nguyen L."/>
            <person name="Yan X."/>
            <person name="Irwin P.L."/>
        </authorList>
    </citation>
    <scope>NUCLEOTIDE SEQUENCE [LARGE SCALE GENOMIC DNA]</scope>
    <source>
        <strain evidence="1 3">BI</strain>
    </source>
</reference>
<reference evidence="4" key="2">
    <citation type="submission" date="2018-04" db="EMBL/GenBank/DDBJ databases">
        <authorList>
            <person name="Illikoud N."/>
        </authorList>
    </citation>
    <scope>NUCLEOTIDE SEQUENCE [LARGE SCALE GENOMIC DNA]</scope>
</reference>
<dbReference type="SUPFAM" id="SSF55729">
    <property type="entry name" value="Acyl-CoA N-acyltransferases (Nat)"/>
    <property type="match status" value="1"/>
</dbReference>
<dbReference type="Proteomes" id="UP000243591">
    <property type="component" value="Chromosome"/>
</dbReference>
<dbReference type="Proteomes" id="UP000270190">
    <property type="component" value="Unassembled WGS sequence"/>
</dbReference>
<dbReference type="RefSeq" id="WP_069126343.1">
    <property type="nucleotide sequence ID" value="NZ_CBCPHX010000005.1"/>
</dbReference>
<dbReference type="EMBL" id="OUNC01000021">
    <property type="protein sequence ID" value="SPP28669.1"/>
    <property type="molecule type" value="Genomic_DNA"/>
</dbReference>
<accession>A0A1D2K1M5</accession>
<dbReference type="KEGG" id="bths:CNY62_03825"/>
<dbReference type="Gene3D" id="3.40.630.30">
    <property type="match status" value="1"/>
</dbReference>
<sequence length="157" mass="17820">MSNYQGFHIQVLHPADENTVRSVFEKAPNYFKETKKRLFTEADIELVLGTNKPNFNKYTFALLDGEDNAKGLLDILQDPSESTHFTIEWLVIAEDVVEEGLDELLEKVALQWAKDDGGKQFDITLPSSYDVGISFWKKLGYSVLTETEENITLSKAL</sequence>
<dbReference type="STRING" id="2756.BFR44_00085"/>
<evidence type="ECO:0000313" key="2">
    <source>
        <dbReference type="EMBL" id="SPP28669.1"/>
    </source>
</evidence>
<proteinExistence type="predicted"/>
<keyword evidence="3" id="KW-1185">Reference proteome</keyword>
<reference evidence="2" key="3">
    <citation type="submission" date="2018-04" db="EMBL/GenBank/DDBJ databases">
        <authorList>
            <person name="Go L.Y."/>
            <person name="Mitchell J.A."/>
        </authorList>
    </citation>
    <scope>NUCLEOTIDE SEQUENCE</scope>
    <source>
        <strain evidence="2">BSAS1 3</strain>
    </source>
</reference>